<keyword evidence="4" id="KW-1185">Reference proteome</keyword>
<feature type="region of interest" description="Disordered" evidence="1">
    <location>
        <begin position="393"/>
        <end position="418"/>
    </location>
</feature>
<feature type="region of interest" description="Disordered" evidence="1">
    <location>
        <begin position="1"/>
        <end position="27"/>
    </location>
</feature>
<evidence type="ECO:0000256" key="1">
    <source>
        <dbReference type="SAM" id="MobiDB-lite"/>
    </source>
</evidence>
<dbReference type="EMBL" id="CP001013">
    <property type="protein sequence ID" value="ACB34581.1"/>
    <property type="molecule type" value="Genomic_DNA"/>
</dbReference>
<feature type="domain" description="DUF58" evidence="2">
    <location>
        <begin position="160"/>
        <end position="353"/>
    </location>
</feature>
<dbReference type="STRING" id="395495.Lcho_2316"/>
<feature type="domain" description="DUF58" evidence="2">
    <location>
        <begin position="71"/>
        <end position="123"/>
    </location>
</feature>
<dbReference type="Pfam" id="PF01882">
    <property type="entry name" value="DUF58"/>
    <property type="match status" value="2"/>
</dbReference>
<dbReference type="PANTHER" id="PTHR33608:SF6">
    <property type="entry name" value="BLL2464 PROTEIN"/>
    <property type="match status" value="1"/>
</dbReference>
<dbReference type="eggNOG" id="COG1721">
    <property type="taxonomic scope" value="Bacteria"/>
</dbReference>
<reference evidence="3 4" key="1">
    <citation type="submission" date="2008-03" db="EMBL/GenBank/DDBJ databases">
        <title>Complete sequence of Leptothrix cholodnii SP-6.</title>
        <authorList>
            <consortium name="US DOE Joint Genome Institute"/>
            <person name="Copeland A."/>
            <person name="Lucas S."/>
            <person name="Lapidus A."/>
            <person name="Glavina del Rio T."/>
            <person name="Dalin E."/>
            <person name="Tice H."/>
            <person name="Bruce D."/>
            <person name="Goodwin L."/>
            <person name="Pitluck S."/>
            <person name="Chertkov O."/>
            <person name="Brettin T."/>
            <person name="Detter J.C."/>
            <person name="Han C."/>
            <person name="Kuske C.R."/>
            <person name="Schmutz J."/>
            <person name="Larimer F."/>
            <person name="Land M."/>
            <person name="Hauser L."/>
            <person name="Kyrpides N."/>
            <person name="Lykidis A."/>
            <person name="Emerson D."/>
            <person name="Richardson P."/>
        </authorList>
    </citation>
    <scope>NUCLEOTIDE SEQUENCE [LARGE SCALE GENOMIC DNA]</scope>
    <source>
        <strain evidence="4">ATCC 51168 / LMG 8142 / SP-6</strain>
    </source>
</reference>
<organism evidence="3 4">
    <name type="scientific">Leptothrix cholodnii (strain ATCC 51168 / LMG 8142 / SP-6)</name>
    <name type="common">Leptothrix discophora (strain SP-6)</name>
    <dbReference type="NCBI Taxonomy" id="395495"/>
    <lineage>
        <taxon>Bacteria</taxon>
        <taxon>Pseudomonadati</taxon>
        <taxon>Pseudomonadota</taxon>
        <taxon>Betaproteobacteria</taxon>
        <taxon>Burkholderiales</taxon>
        <taxon>Sphaerotilaceae</taxon>
        <taxon>Leptothrix</taxon>
    </lineage>
</organism>
<gene>
    <name evidence="3" type="ordered locus">Lcho_2316</name>
</gene>
<name>B1Y459_LEPCP</name>
<sequence>MATSAARGGLEGTAPSSPTLPATARPGAAVTPGLAEALLRRLEWTVIRRLDGLLQGDCRTLLRGTGLDLADLREYQPHDDVRHIDWNVTARVGVPHVRQFQEDRDMTVVFLLDLSSSVNWGTVCPPPAECGGRPPMGIEPGLGRPGTGFDAAGPTDANRGVRTKQQVATELIAVLARLFTRSGHRVSALIYRQGGSSTEELPARGGRGQVLQLLTRITRPHRLSRTETVAPPLPVRGWLSGWFRGNRPAISRTDEATRLADLLQAAEHRLRRRCTVLVVSDFISQPGWQAPLGRLALRHDVLAVRLSDPSEHELPAAGLVLLRDAESGEELLVDTDDPALRARHAALAQAHERRVLDGLAGAGVDTLELGTAEPLLEALRRFLALRRLRRNQRAGAAPHRAGSAGPTTAQPARPETPR</sequence>
<dbReference type="HOGENOM" id="CLU_054927_2_1_4"/>
<proteinExistence type="predicted"/>
<dbReference type="PANTHER" id="PTHR33608">
    <property type="entry name" value="BLL2464 PROTEIN"/>
    <property type="match status" value="1"/>
</dbReference>
<dbReference type="KEGG" id="lch:Lcho_2316"/>
<dbReference type="AlphaFoldDB" id="B1Y459"/>
<dbReference type="Proteomes" id="UP000001693">
    <property type="component" value="Chromosome"/>
</dbReference>
<dbReference type="InterPro" id="IPR002881">
    <property type="entry name" value="DUF58"/>
</dbReference>
<evidence type="ECO:0000313" key="3">
    <source>
        <dbReference type="EMBL" id="ACB34581.1"/>
    </source>
</evidence>
<evidence type="ECO:0000259" key="2">
    <source>
        <dbReference type="Pfam" id="PF01882"/>
    </source>
</evidence>
<accession>B1Y459</accession>
<evidence type="ECO:0000313" key="4">
    <source>
        <dbReference type="Proteomes" id="UP000001693"/>
    </source>
</evidence>
<protein>
    <recommendedName>
        <fullName evidence="2">DUF58 domain-containing protein</fullName>
    </recommendedName>
</protein>